<comment type="similarity">
    <text evidence="1">Belongs to the prespore-cell-inducing factor family.</text>
</comment>
<dbReference type="RefSeq" id="WP_394826475.1">
    <property type="nucleotide sequence ID" value="NZ_CP089984.1"/>
</dbReference>
<evidence type="ECO:0000313" key="6">
    <source>
        <dbReference type="EMBL" id="WXB16847.1"/>
    </source>
</evidence>
<dbReference type="EMBL" id="CP089984">
    <property type="protein sequence ID" value="WXB16847.1"/>
    <property type="molecule type" value="Genomic_DNA"/>
</dbReference>
<evidence type="ECO:0000256" key="1">
    <source>
        <dbReference type="ARBA" id="ARBA00008709"/>
    </source>
</evidence>
<dbReference type="InterPro" id="IPR011658">
    <property type="entry name" value="PA14_dom"/>
</dbReference>
<sequence length="306" mass="33062">MRSTFFLVLLVAACGSSGSGFDHNGGDGGGGRGNPGGDFGPGGDGGRGGGGGGDQCNHVIKATIRDFKPCTARHNENNEQDMEDCKEGSRVGHPDFEHYQGNEPTPGIVEARLGSDDKPVYVGDGPHHYPNNPDKPETTSKDAFSYWYHDKPGDGSMNNKTLTRDIPLAPTTGADGKQHFVYDNDAFFPADNAGFGNGPTFGGNATHNFAFTTEVHLKFTYKGGEVFRFIGDDDLWLFIDKKLALDLGGLHPEVGKEDQYLVSLDRLGLVQGQTYAMDLFHAERHTAASHFRIDTTIDCIENVPIH</sequence>
<dbReference type="NCBIfam" id="TIGR02148">
    <property type="entry name" value="Fibro_Slime"/>
    <property type="match status" value="1"/>
</dbReference>
<evidence type="ECO:0000256" key="2">
    <source>
        <dbReference type="ARBA" id="ARBA00022729"/>
    </source>
</evidence>
<feature type="domain" description="PA14" evidence="5">
    <location>
        <begin position="172"/>
        <end position="306"/>
    </location>
</feature>
<feature type="region of interest" description="Disordered" evidence="4">
    <location>
        <begin position="24"/>
        <end position="54"/>
    </location>
</feature>
<keyword evidence="3" id="KW-0325">Glycoprotein</keyword>
<evidence type="ECO:0000256" key="3">
    <source>
        <dbReference type="ARBA" id="ARBA00023180"/>
    </source>
</evidence>
<reference evidence="6 7" key="1">
    <citation type="submission" date="2021-12" db="EMBL/GenBank/DDBJ databases">
        <title>Discovery of the Pendulisporaceae a myxobacterial family with distinct sporulation behavior and unique specialized metabolism.</title>
        <authorList>
            <person name="Garcia R."/>
            <person name="Popoff A."/>
            <person name="Bader C.D."/>
            <person name="Loehr J."/>
            <person name="Walesch S."/>
            <person name="Walt C."/>
            <person name="Boldt J."/>
            <person name="Bunk B."/>
            <person name="Haeckl F.J.F.P.J."/>
            <person name="Gunesch A.P."/>
            <person name="Birkelbach J."/>
            <person name="Nuebel U."/>
            <person name="Pietschmann T."/>
            <person name="Bach T."/>
            <person name="Mueller R."/>
        </authorList>
    </citation>
    <scope>NUCLEOTIDE SEQUENCE [LARGE SCALE GENOMIC DNA]</scope>
    <source>
        <strain evidence="6 7">MSr11954</strain>
    </source>
</reference>
<protein>
    <submittedName>
        <fullName evidence="6">Fibro-slime domain-containing protein</fullName>
    </submittedName>
</protein>
<dbReference type="InterPro" id="IPR051154">
    <property type="entry name" value="Prespore-cell_inducing_factor"/>
</dbReference>
<gene>
    <name evidence="6" type="ORF">LZC94_06105</name>
</gene>
<name>A0ABZ2M1I6_9BACT</name>
<dbReference type="PANTHER" id="PTHR31137">
    <property type="entry name" value="PROTEIN PSIB-RELATED-RELATED"/>
    <property type="match status" value="1"/>
</dbReference>
<organism evidence="6 7">
    <name type="scientific">Pendulispora albinea</name>
    <dbReference type="NCBI Taxonomy" id="2741071"/>
    <lineage>
        <taxon>Bacteria</taxon>
        <taxon>Pseudomonadati</taxon>
        <taxon>Myxococcota</taxon>
        <taxon>Myxococcia</taxon>
        <taxon>Myxococcales</taxon>
        <taxon>Sorangiineae</taxon>
        <taxon>Pendulisporaceae</taxon>
        <taxon>Pendulispora</taxon>
    </lineage>
</organism>
<proteinExistence type="inferred from homology"/>
<dbReference type="InterPro" id="IPR037524">
    <property type="entry name" value="PA14/GLEYA"/>
</dbReference>
<dbReference type="Pfam" id="PF07691">
    <property type="entry name" value="PA14"/>
    <property type="match status" value="1"/>
</dbReference>
<dbReference type="PROSITE" id="PS51820">
    <property type="entry name" value="PA14"/>
    <property type="match status" value="1"/>
</dbReference>
<dbReference type="Proteomes" id="UP001370348">
    <property type="component" value="Chromosome"/>
</dbReference>
<keyword evidence="2" id="KW-0732">Signal</keyword>
<dbReference type="InterPro" id="IPR011874">
    <property type="entry name" value="Fibro_Slime"/>
</dbReference>
<evidence type="ECO:0000259" key="5">
    <source>
        <dbReference type="PROSITE" id="PS51820"/>
    </source>
</evidence>
<keyword evidence="7" id="KW-1185">Reference proteome</keyword>
<feature type="compositionally biased region" description="Gly residues" evidence="4">
    <location>
        <begin position="26"/>
        <end position="54"/>
    </location>
</feature>
<evidence type="ECO:0000313" key="7">
    <source>
        <dbReference type="Proteomes" id="UP001370348"/>
    </source>
</evidence>
<evidence type="ECO:0000256" key="4">
    <source>
        <dbReference type="SAM" id="MobiDB-lite"/>
    </source>
</evidence>
<accession>A0ABZ2M1I6</accession>